<dbReference type="AlphaFoldDB" id="A0A0P0XW03"/>
<name>A0A0P0XW03_ORYSJ</name>
<dbReference type="EMBL" id="AP014966">
    <property type="protein sequence ID" value="BAT11395.1"/>
    <property type="molecule type" value="Genomic_DNA"/>
</dbReference>
<protein>
    <submittedName>
        <fullName evidence="2">Os10g0487200 protein</fullName>
    </submittedName>
</protein>
<feature type="compositionally biased region" description="Low complexity" evidence="1">
    <location>
        <begin position="48"/>
        <end position="81"/>
    </location>
</feature>
<reference evidence="3" key="1">
    <citation type="journal article" date="2005" name="Nature">
        <title>The map-based sequence of the rice genome.</title>
        <authorList>
            <consortium name="International rice genome sequencing project (IRGSP)"/>
            <person name="Matsumoto T."/>
            <person name="Wu J."/>
            <person name="Kanamori H."/>
            <person name="Katayose Y."/>
            <person name="Fujisawa M."/>
            <person name="Namiki N."/>
            <person name="Mizuno H."/>
            <person name="Yamamoto K."/>
            <person name="Antonio B.A."/>
            <person name="Baba T."/>
            <person name="Sakata K."/>
            <person name="Nagamura Y."/>
            <person name="Aoki H."/>
            <person name="Arikawa K."/>
            <person name="Arita K."/>
            <person name="Bito T."/>
            <person name="Chiden Y."/>
            <person name="Fujitsuka N."/>
            <person name="Fukunaka R."/>
            <person name="Hamada M."/>
            <person name="Harada C."/>
            <person name="Hayashi A."/>
            <person name="Hijishita S."/>
            <person name="Honda M."/>
            <person name="Hosokawa S."/>
            <person name="Ichikawa Y."/>
            <person name="Idonuma A."/>
            <person name="Iijima M."/>
            <person name="Ikeda M."/>
            <person name="Ikeno M."/>
            <person name="Ito K."/>
            <person name="Ito S."/>
            <person name="Ito T."/>
            <person name="Ito Y."/>
            <person name="Ito Y."/>
            <person name="Iwabuchi A."/>
            <person name="Kamiya K."/>
            <person name="Karasawa W."/>
            <person name="Kurita K."/>
            <person name="Katagiri S."/>
            <person name="Kikuta A."/>
            <person name="Kobayashi H."/>
            <person name="Kobayashi N."/>
            <person name="Machita K."/>
            <person name="Maehara T."/>
            <person name="Masukawa M."/>
            <person name="Mizubayashi T."/>
            <person name="Mukai Y."/>
            <person name="Nagasaki H."/>
            <person name="Nagata Y."/>
            <person name="Naito S."/>
            <person name="Nakashima M."/>
            <person name="Nakama Y."/>
            <person name="Nakamichi Y."/>
            <person name="Nakamura M."/>
            <person name="Meguro A."/>
            <person name="Negishi M."/>
            <person name="Ohta I."/>
            <person name="Ohta T."/>
            <person name="Okamoto M."/>
            <person name="Ono N."/>
            <person name="Saji S."/>
            <person name="Sakaguchi M."/>
            <person name="Sakai K."/>
            <person name="Shibata M."/>
            <person name="Shimokawa T."/>
            <person name="Song J."/>
            <person name="Takazaki Y."/>
            <person name="Terasawa K."/>
            <person name="Tsugane M."/>
            <person name="Tsuji K."/>
            <person name="Ueda S."/>
            <person name="Waki K."/>
            <person name="Yamagata H."/>
            <person name="Yamamoto M."/>
            <person name="Yamamoto S."/>
            <person name="Yamane H."/>
            <person name="Yoshiki S."/>
            <person name="Yoshihara R."/>
            <person name="Yukawa K."/>
            <person name="Zhong H."/>
            <person name="Yano M."/>
            <person name="Yuan Q."/>
            <person name="Ouyang S."/>
            <person name="Liu J."/>
            <person name="Jones K.M."/>
            <person name="Gansberger K."/>
            <person name="Moffat K."/>
            <person name="Hill J."/>
            <person name="Bera J."/>
            <person name="Fadrosh D."/>
            <person name="Jin S."/>
            <person name="Johri S."/>
            <person name="Kim M."/>
            <person name="Overton L."/>
            <person name="Reardon M."/>
            <person name="Tsitrin T."/>
            <person name="Vuong H."/>
            <person name="Weaver B."/>
            <person name="Ciecko A."/>
            <person name="Tallon L."/>
            <person name="Jackson J."/>
            <person name="Pai G."/>
            <person name="Aken S.V."/>
            <person name="Utterback T."/>
            <person name="Reidmuller S."/>
            <person name="Feldblyum T."/>
            <person name="Hsiao J."/>
            <person name="Zismann V."/>
            <person name="Iobst S."/>
            <person name="de Vazeille A.R."/>
            <person name="Buell C.R."/>
            <person name="Ying K."/>
            <person name="Li Y."/>
            <person name="Lu T."/>
            <person name="Huang Y."/>
            <person name="Zhao Q."/>
            <person name="Feng Q."/>
            <person name="Zhang L."/>
            <person name="Zhu J."/>
            <person name="Weng Q."/>
            <person name="Mu J."/>
            <person name="Lu Y."/>
            <person name="Fan D."/>
            <person name="Liu Y."/>
            <person name="Guan J."/>
            <person name="Zhang Y."/>
            <person name="Yu S."/>
            <person name="Liu X."/>
            <person name="Zhang Y."/>
            <person name="Hong G."/>
            <person name="Han B."/>
            <person name="Choisne N."/>
            <person name="Demange N."/>
            <person name="Orjeda G."/>
            <person name="Samain S."/>
            <person name="Cattolico L."/>
            <person name="Pelletier E."/>
            <person name="Couloux A."/>
            <person name="Segurens B."/>
            <person name="Wincker P."/>
            <person name="D'Hont A."/>
            <person name="Scarpelli C."/>
            <person name="Weissenbach J."/>
            <person name="Salanoubat M."/>
            <person name="Quetier F."/>
            <person name="Yu Y."/>
            <person name="Kim H.R."/>
            <person name="Rambo T."/>
            <person name="Currie J."/>
            <person name="Collura K."/>
            <person name="Luo M."/>
            <person name="Yang T."/>
            <person name="Ammiraju J.S.S."/>
            <person name="Engler F."/>
            <person name="Soderlund C."/>
            <person name="Wing R.A."/>
            <person name="Palmer L.E."/>
            <person name="de la Bastide M."/>
            <person name="Spiegel L."/>
            <person name="Nascimento L."/>
            <person name="Zutavern T."/>
            <person name="O'Shaughnessy A."/>
            <person name="Dike S."/>
            <person name="Dedhia N."/>
            <person name="Preston R."/>
            <person name="Balija V."/>
            <person name="McCombie W.R."/>
            <person name="Chow T."/>
            <person name="Chen H."/>
            <person name="Chung M."/>
            <person name="Chen C."/>
            <person name="Shaw J."/>
            <person name="Wu H."/>
            <person name="Hsiao K."/>
            <person name="Chao Y."/>
            <person name="Chu M."/>
            <person name="Cheng C."/>
            <person name="Hour A."/>
            <person name="Lee P."/>
            <person name="Lin S."/>
            <person name="Lin Y."/>
            <person name="Liou J."/>
            <person name="Liu S."/>
            <person name="Hsing Y."/>
            <person name="Raghuvanshi S."/>
            <person name="Mohanty A."/>
            <person name="Bharti A.K."/>
            <person name="Gaur A."/>
            <person name="Gupta V."/>
            <person name="Kumar D."/>
            <person name="Ravi V."/>
            <person name="Vij S."/>
            <person name="Kapur A."/>
            <person name="Khurana P."/>
            <person name="Khurana P."/>
            <person name="Khurana J.P."/>
            <person name="Tyagi A.K."/>
            <person name="Gaikwad K."/>
            <person name="Singh A."/>
            <person name="Dalal V."/>
            <person name="Srivastava S."/>
            <person name="Dixit A."/>
            <person name="Pal A.K."/>
            <person name="Ghazi I.A."/>
            <person name="Yadav M."/>
            <person name="Pandit A."/>
            <person name="Bhargava A."/>
            <person name="Sureshbabu K."/>
            <person name="Batra K."/>
            <person name="Sharma T.R."/>
            <person name="Mohapatra T."/>
            <person name="Singh N.K."/>
            <person name="Messing J."/>
            <person name="Nelson A.B."/>
            <person name="Fuks G."/>
            <person name="Kavchok S."/>
            <person name="Keizer G."/>
            <person name="Linton E."/>
            <person name="Llaca V."/>
            <person name="Song R."/>
            <person name="Tanyolac B."/>
            <person name="Young S."/>
            <person name="Ho-Il K."/>
            <person name="Hahn J.H."/>
            <person name="Sangsakoo G."/>
            <person name="Vanavichit A."/>
            <person name="de Mattos Luiz.A.T."/>
            <person name="Zimmer P.D."/>
            <person name="Malone G."/>
            <person name="Dellagostin O."/>
            <person name="de Oliveira A.C."/>
            <person name="Bevan M."/>
            <person name="Bancroft I."/>
            <person name="Minx P."/>
            <person name="Cordum H."/>
            <person name="Wilson R."/>
            <person name="Cheng Z."/>
            <person name="Jin W."/>
            <person name="Jiang J."/>
            <person name="Leong S.A."/>
            <person name="Iwama H."/>
            <person name="Gojobori T."/>
            <person name="Itoh T."/>
            <person name="Niimura Y."/>
            <person name="Fujii Y."/>
            <person name="Habara T."/>
            <person name="Sakai H."/>
            <person name="Sato Y."/>
            <person name="Wilson G."/>
            <person name="Kumar K."/>
            <person name="McCouch S."/>
            <person name="Juretic N."/>
            <person name="Hoen D."/>
            <person name="Wright S."/>
            <person name="Bruskiewich R."/>
            <person name="Bureau T."/>
            <person name="Miyao A."/>
            <person name="Hirochika H."/>
            <person name="Nishikawa T."/>
            <person name="Kadowaki K."/>
            <person name="Sugiura M."/>
            <person name="Burr B."/>
            <person name="Sasaki T."/>
        </authorList>
    </citation>
    <scope>NUCLEOTIDE SEQUENCE [LARGE SCALE GENOMIC DNA]</scope>
    <source>
        <strain evidence="3">cv. Nipponbare</strain>
    </source>
</reference>
<evidence type="ECO:0000313" key="2">
    <source>
        <dbReference type="EMBL" id="BAT11395.1"/>
    </source>
</evidence>
<dbReference type="Gramene" id="Os10t0487200-00">
    <property type="protein sequence ID" value="Os10t0487200-00"/>
    <property type="gene ID" value="Os10g0487200"/>
</dbReference>
<dbReference type="InParanoid" id="A0A0P0XW03"/>
<sequence>MQPSPRATPMQMPLPCHERSNTTQTKSRGNRGRHRQCAVRAPRLRSFPLLSRSAPRRAAPNTRTRALPSLPAQPSPALQPAEPGEARRAVAMAAAAEGEGEWGWMAEVAGEELEKLEAAHPGRFGPLKAELKRLIADPAAAAAATPFVSPHSDATVTSSSSQSDSVLRIVSTQGLPLLLESSSRKKRRCGGNGGAGGEQEGKRRRSAAAAAGKDSAEMAIERAERCLRRIRAFKASLLGFSD</sequence>
<feature type="compositionally biased region" description="Basic residues" evidence="1">
    <location>
        <begin position="28"/>
        <end position="37"/>
    </location>
</feature>
<dbReference type="Proteomes" id="UP000059680">
    <property type="component" value="Chromosome 10"/>
</dbReference>
<accession>A0A0P0XW03</accession>
<reference evidence="2 3" key="3">
    <citation type="journal article" date="2013" name="Rice">
        <title>Improvement of the Oryza sativa Nipponbare reference genome using next generation sequence and optical map data.</title>
        <authorList>
            <person name="Kawahara Y."/>
            <person name="de la Bastide M."/>
            <person name="Hamilton J.P."/>
            <person name="Kanamori H."/>
            <person name="McCombie W.R."/>
            <person name="Ouyang S."/>
            <person name="Schwartz D.C."/>
            <person name="Tanaka T."/>
            <person name="Wu J."/>
            <person name="Zhou S."/>
            <person name="Childs K.L."/>
            <person name="Davidson R.M."/>
            <person name="Lin H."/>
            <person name="Quesada-Ocampo L."/>
            <person name="Vaillancourt B."/>
            <person name="Sakai H."/>
            <person name="Lee S.S."/>
            <person name="Kim J."/>
            <person name="Numa H."/>
            <person name="Itoh T."/>
            <person name="Buell C.R."/>
            <person name="Matsumoto T."/>
        </authorList>
    </citation>
    <scope>NUCLEOTIDE SEQUENCE [LARGE SCALE GENOMIC DNA]</scope>
    <source>
        <strain evidence="3">cv. Nipponbare</strain>
    </source>
</reference>
<dbReference type="PaxDb" id="39947-A0A0P0XW03"/>
<proteinExistence type="predicted"/>
<dbReference type="eggNOG" id="ENOG502S9BJ">
    <property type="taxonomic scope" value="Eukaryota"/>
</dbReference>
<gene>
    <name evidence="2" type="ordered locus">Os10g0487200</name>
    <name evidence="2" type="ORF">OSNPB_100487200</name>
</gene>
<keyword evidence="3" id="KW-1185">Reference proteome</keyword>
<feature type="region of interest" description="Disordered" evidence="1">
    <location>
        <begin position="181"/>
        <end position="217"/>
    </location>
</feature>
<evidence type="ECO:0000256" key="1">
    <source>
        <dbReference type="SAM" id="MobiDB-lite"/>
    </source>
</evidence>
<reference evidence="2 3" key="2">
    <citation type="journal article" date="2013" name="Plant Cell Physiol.">
        <title>Rice Annotation Project Database (RAP-DB): an integrative and interactive database for rice genomics.</title>
        <authorList>
            <person name="Sakai H."/>
            <person name="Lee S.S."/>
            <person name="Tanaka T."/>
            <person name="Numa H."/>
            <person name="Kim J."/>
            <person name="Kawahara Y."/>
            <person name="Wakimoto H."/>
            <person name="Yang C.C."/>
            <person name="Iwamoto M."/>
            <person name="Abe T."/>
            <person name="Yamada Y."/>
            <person name="Muto A."/>
            <person name="Inokuchi H."/>
            <person name="Ikemura T."/>
            <person name="Matsumoto T."/>
            <person name="Sasaki T."/>
            <person name="Itoh T."/>
        </authorList>
    </citation>
    <scope>NUCLEOTIDE SEQUENCE [LARGE SCALE GENOMIC DNA]</scope>
    <source>
        <strain evidence="3">cv. Nipponbare</strain>
    </source>
</reference>
<evidence type="ECO:0000313" key="3">
    <source>
        <dbReference type="Proteomes" id="UP000059680"/>
    </source>
</evidence>
<feature type="region of interest" description="Disordered" evidence="1">
    <location>
        <begin position="1"/>
        <end position="85"/>
    </location>
</feature>
<organism evidence="2 3">
    <name type="scientific">Oryza sativa subsp. japonica</name>
    <name type="common">Rice</name>
    <dbReference type="NCBI Taxonomy" id="39947"/>
    <lineage>
        <taxon>Eukaryota</taxon>
        <taxon>Viridiplantae</taxon>
        <taxon>Streptophyta</taxon>
        <taxon>Embryophyta</taxon>
        <taxon>Tracheophyta</taxon>
        <taxon>Spermatophyta</taxon>
        <taxon>Magnoliopsida</taxon>
        <taxon>Liliopsida</taxon>
        <taxon>Poales</taxon>
        <taxon>Poaceae</taxon>
        <taxon>BOP clade</taxon>
        <taxon>Oryzoideae</taxon>
        <taxon>Oryzeae</taxon>
        <taxon>Oryzinae</taxon>
        <taxon>Oryza</taxon>
        <taxon>Oryza sativa</taxon>
    </lineage>
</organism>